<evidence type="ECO:0000313" key="1">
    <source>
        <dbReference type="EMBL" id="MBX69891.1"/>
    </source>
</evidence>
<proteinExistence type="predicted"/>
<accession>A0A2P2QSK4</accession>
<sequence length="63" mass="6998">MFGLIQAFTFCHDLLLFLPEANISSGIGTSSTVSSPSSRSKFGQTFLMGHNKLRKKKQVFGRF</sequence>
<reference evidence="1" key="1">
    <citation type="submission" date="2018-02" db="EMBL/GenBank/DDBJ databases">
        <title>Rhizophora mucronata_Transcriptome.</title>
        <authorList>
            <person name="Meera S.P."/>
            <person name="Sreeshan A."/>
            <person name="Augustine A."/>
        </authorList>
    </citation>
    <scope>NUCLEOTIDE SEQUENCE</scope>
    <source>
        <tissue evidence="1">Leaf</tissue>
    </source>
</reference>
<dbReference type="AlphaFoldDB" id="A0A2P2QSK4"/>
<dbReference type="EMBL" id="GGEC01089407">
    <property type="protein sequence ID" value="MBX69891.1"/>
    <property type="molecule type" value="Transcribed_RNA"/>
</dbReference>
<name>A0A2P2QSK4_RHIMU</name>
<organism evidence="1">
    <name type="scientific">Rhizophora mucronata</name>
    <name type="common">Asiatic mangrove</name>
    <dbReference type="NCBI Taxonomy" id="61149"/>
    <lineage>
        <taxon>Eukaryota</taxon>
        <taxon>Viridiplantae</taxon>
        <taxon>Streptophyta</taxon>
        <taxon>Embryophyta</taxon>
        <taxon>Tracheophyta</taxon>
        <taxon>Spermatophyta</taxon>
        <taxon>Magnoliopsida</taxon>
        <taxon>eudicotyledons</taxon>
        <taxon>Gunneridae</taxon>
        <taxon>Pentapetalae</taxon>
        <taxon>rosids</taxon>
        <taxon>fabids</taxon>
        <taxon>Malpighiales</taxon>
        <taxon>Rhizophoraceae</taxon>
        <taxon>Rhizophora</taxon>
    </lineage>
</organism>
<protein>
    <submittedName>
        <fullName evidence="1">Uncharacterized protein</fullName>
    </submittedName>
</protein>